<dbReference type="GeneID" id="3864618"/>
<name>Q4UCL1_THEAN</name>
<dbReference type="RefSeq" id="XP_954916.1">
    <property type="nucleotide sequence ID" value="XM_949823.1"/>
</dbReference>
<dbReference type="OrthoDB" id="361543at2759"/>
<proteinExistence type="predicted"/>
<dbReference type="AlphaFoldDB" id="Q4UCL1"/>
<dbReference type="InParanoid" id="Q4UCL1"/>
<reference evidence="2 3" key="1">
    <citation type="journal article" date="2005" name="Science">
        <title>Genome of the host-cell transforming parasite Theileria annulata compared with T. parva.</title>
        <authorList>
            <person name="Pain A."/>
            <person name="Renauld H."/>
            <person name="Berriman M."/>
            <person name="Murphy L."/>
            <person name="Yeats C.A."/>
            <person name="Weir W."/>
            <person name="Kerhornou A."/>
            <person name="Aslett M."/>
            <person name="Bishop R."/>
            <person name="Bouchier C."/>
            <person name="Cochet M."/>
            <person name="Coulson R.M.R."/>
            <person name="Cronin A."/>
            <person name="de Villiers E.P."/>
            <person name="Fraser A."/>
            <person name="Fosker N."/>
            <person name="Gardner M."/>
            <person name="Goble A."/>
            <person name="Griffiths-Jones S."/>
            <person name="Harris D.E."/>
            <person name="Katzer F."/>
            <person name="Larke N."/>
            <person name="Lord A."/>
            <person name="Maser P."/>
            <person name="McKellar S."/>
            <person name="Mooney P."/>
            <person name="Morton F."/>
            <person name="Nene V."/>
            <person name="O'Neil S."/>
            <person name="Price C."/>
            <person name="Quail M.A."/>
            <person name="Rabbinowitsch E."/>
            <person name="Rawlings N.D."/>
            <person name="Rutter S."/>
            <person name="Saunders D."/>
            <person name="Seeger K."/>
            <person name="Shah T."/>
            <person name="Squares R."/>
            <person name="Squares S."/>
            <person name="Tivey A."/>
            <person name="Walker A.R."/>
            <person name="Woodward J."/>
            <person name="Dobbelaere D.A.E."/>
            <person name="Langsley G."/>
            <person name="Rajandream M.A."/>
            <person name="McKeever D."/>
            <person name="Shiels B."/>
            <person name="Tait A."/>
            <person name="Barrell B.G."/>
            <person name="Hall N."/>
        </authorList>
    </citation>
    <scope>NUCLEOTIDE SEQUENCE [LARGE SCALE GENOMIC DNA]</scope>
    <source>
        <strain evidence="3">Ankara</strain>
    </source>
</reference>
<organism evidence="2 3">
    <name type="scientific">Theileria annulata</name>
    <dbReference type="NCBI Taxonomy" id="5874"/>
    <lineage>
        <taxon>Eukaryota</taxon>
        <taxon>Sar</taxon>
        <taxon>Alveolata</taxon>
        <taxon>Apicomplexa</taxon>
        <taxon>Aconoidasida</taxon>
        <taxon>Piroplasmida</taxon>
        <taxon>Theileriidae</taxon>
        <taxon>Theileria</taxon>
    </lineage>
</organism>
<dbReference type="OMA" id="KFRVHLF"/>
<dbReference type="Proteomes" id="UP000001950">
    <property type="component" value="Chromosome 3"/>
</dbReference>
<sequence length="314" mass="36288">MENNENDNSLRQFQLLQETQSQIEVLNNQIAKINKHISNQKIKNKRAEAALESEELKKEVESERDSTALDLPKLESVKNQLVAKLGGLNTQMDLGELTLKTVTPKFRVHLFLLVVFVHSVCDLLKALFKRLGKLMDDLNVKFGGPPGEKLTLKDAADMSKIFRKENFRPFKLLKGVTLVLAFLAEFLLPYCLFNKTTSVLKTNFQKQVDSYSPFALVTCKLPEHPRYFLKSKAELDRLMEEDYKEESSARMNVFDFFASLSDMTENTDEAMKERLEEHVKQNSLKLQEEFDNNSDLKTNWSEEKFFLKTIFSIN</sequence>
<protein>
    <submittedName>
        <fullName evidence="2">Uncharacterized protein</fullName>
    </submittedName>
</protein>
<keyword evidence="1" id="KW-0175">Coiled coil</keyword>
<accession>Q4UCL1</accession>
<dbReference type="eggNOG" id="ENOG502TNCP">
    <property type="taxonomic scope" value="Eukaryota"/>
</dbReference>
<evidence type="ECO:0000313" key="2">
    <source>
        <dbReference type="EMBL" id="CAI75440.1"/>
    </source>
</evidence>
<dbReference type="EMBL" id="CR940352">
    <property type="protein sequence ID" value="CAI75440.1"/>
    <property type="molecule type" value="Genomic_DNA"/>
</dbReference>
<evidence type="ECO:0000313" key="3">
    <source>
        <dbReference type="Proteomes" id="UP000001950"/>
    </source>
</evidence>
<keyword evidence="3" id="KW-1185">Reference proteome</keyword>
<dbReference type="KEGG" id="tan:TA03420"/>
<evidence type="ECO:0000256" key="1">
    <source>
        <dbReference type="SAM" id="Coils"/>
    </source>
</evidence>
<dbReference type="VEuPathDB" id="PiroplasmaDB:TA03420"/>
<gene>
    <name evidence="2" type="ORF">TA03420</name>
</gene>
<feature type="coiled-coil region" evidence="1">
    <location>
        <begin position="16"/>
        <end position="66"/>
    </location>
</feature>